<dbReference type="RefSeq" id="WP_188951247.1">
    <property type="nucleotide sequence ID" value="NZ_BMIB01000002.1"/>
</dbReference>
<comment type="caution">
    <text evidence="1">The sequence shown here is derived from an EMBL/GenBank/DDBJ whole genome shotgun (WGS) entry which is preliminary data.</text>
</comment>
<keyword evidence="2" id="KW-1185">Reference proteome</keyword>
<protein>
    <submittedName>
        <fullName evidence="1">Uncharacterized protein</fullName>
    </submittedName>
</protein>
<dbReference type="AlphaFoldDB" id="A0A917ITC7"/>
<gene>
    <name evidence="1" type="ORF">GCM10011379_13300</name>
</gene>
<name>A0A917ITC7_9BACT</name>
<evidence type="ECO:0000313" key="1">
    <source>
        <dbReference type="EMBL" id="GGH62943.1"/>
    </source>
</evidence>
<accession>A0A917ITC7</accession>
<reference evidence="1" key="2">
    <citation type="submission" date="2020-09" db="EMBL/GenBank/DDBJ databases">
        <authorList>
            <person name="Sun Q."/>
            <person name="Zhou Y."/>
        </authorList>
    </citation>
    <scope>NUCLEOTIDE SEQUENCE</scope>
    <source>
        <strain evidence="1">CGMCC 1.15290</strain>
    </source>
</reference>
<sequence>MATLSSEHYKATRKIMLGKAAMNPHFQPLANWIKETYGILPVNICCKVIEKRKQTELEIFVERESERAMFYTKDQFTFNKNKQQAIIRQFQWLMQQQGISQYNTENIWVTCCAFEILAKAEANENIPGDAIRRLKEELSAEGLWEISVCFGYTTFFVYTRQQVKEMADSAVLHRWTDAWFQLLKQYDTFDYFERESFKLVLDSKENFDTTYQGNWYYYYK</sequence>
<evidence type="ECO:0000313" key="2">
    <source>
        <dbReference type="Proteomes" id="UP000627292"/>
    </source>
</evidence>
<organism evidence="1 2">
    <name type="scientific">Filimonas zeae</name>
    <dbReference type="NCBI Taxonomy" id="1737353"/>
    <lineage>
        <taxon>Bacteria</taxon>
        <taxon>Pseudomonadati</taxon>
        <taxon>Bacteroidota</taxon>
        <taxon>Chitinophagia</taxon>
        <taxon>Chitinophagales</taxon>
        <taxon>Chitinophagaceae</taxon>
        <taxon>Filimonas</taxon>
    </lineage>
</organism>
<dbReference type="EMBL" id="BMIB01000002">
    <property type="protein sequence ID" value="GGH62943.1"/>
    <property type="molecule type" value="Genomic_DNA"/>
</dbReference>
<dbReference type="Proteomes" id="UP000627292">
    <property type="component" value="Unassembled WGS sequence"/>
</dbReference>
<proteinExistence type="predicted"/>
<reference evidence="1" key="1">
    <citation type="journal article" date="2014" name="Int. J. Syst. Evol. Microbiol.">
        <title>Complete genome sequence of Corynebacterium casei LMG S-19264T (=DSM 44701T), isolated from a smear-ripened cheese.</title>
        <authorList>
            <consortium name="US DOE Joint Genome Institute (JGI-PGF)"/>
            <person name="Walter F."/>
            <person name="Albersmeier A."/>
            <person name="Kalinowski J."/>
            <person name="Ruckert C."/>
        </authorList>
    </citation>
    <scope>NUCLEOTIDE SEQUENCE</scope>
    <source>
        <strain evidence="1">CGMCC 1.15290</strain>
    </source>
</reference>